<name>A0A2K2DRR3_BRADI</name>
<dbReference type="AlphaFoldDB" id="A0A2K2DRR3"/>
<dbReference type="Proteomes" id="UP000008810">
    <property type="component" value="Chromosome 1"/>
</dbReference>
<dbReference type="EnsemblPlants" id="PNT76971">
    <property type="protein sequence ID" value="PNT76971"/>
    <property type="gene ID" value="BRADI_1g56426v3"/>
</dbReference>
<accession>A0A2K2DRR3</accession>
<keyword evidence="3" id="KW-1185">Reference proteome</keyword>
<dbReference type="Gramene" id="PNT76971">
    <property type="protein sequence ID" value="PNT76971"/>
    <property type="gene ID" value="BRADI_1g56426v3"/>
</dbReference>
<gene>
    <name evidence="1" type="ORF">BRADI_1g56426v3</name>
</gene>
<dbReference type="InParanoid" id="A0A2K2DRR3"/>
<organism evidence="1">
    <name type="scientific">Brachypodium distachyon</name>
    <name type="common">Purple false brome</name>
    <name type="synonym">Trachynia distachya</name>
    <dbReference type="NCBI Taxonomy" id="15368"/>
    <lineage>
        <taxon>Eukaryota</taxon>
        <taxon>Viridiplantae</taxon>
        <taxon>Streptophyta</taxon>
        <taxon>Embryophyta</taxon>
        <taxon>Tracheophyta</taxon>
        <taxon>Spermatophyta</taxon>
        <taxon>Magnoliopsida</taxon>
        <taxon>Liliopsida</taxon>
        <taxon>Poales</taxon>
        <taxon>Poaceae</taxon>
        <taxon>BOP clade</taxon>
        <taxon>Pooideae</taxon>
        <taxon>Stipodae</taxon>
        <taxon>Brachypodieae</taxon>
        <taxon>Brachypodium</taxon>
    </lineage>
</organism>
<sequence>MREPVDGKCVLIPHFKSSHYTIYGLNRITGTFDIFDTRRYKGFHITRGQHHEERVEVARRLVAVMKEVYGEEEYNKKNHFDWVALAEKCNYVQTPEQGANECAFYVLKLATILDGEKFVEKIKSKDVSNFSHPFYLITRILF</sequence>
<dbReference type="OrthoDB" id="10595361at2759"/>
<proteinExistence type="predicted"/>
<evidence type="ECO:0000313" key="1">
    <source>
        <dbReference type="EMBL" id="PNT76971.1"/>
    </source>
</evidence>
<protein>
    <recommendedName>
        <fullName evidence="4">Ubiquitin-like protease family profile domain-containing protein</fullName>
    </recommendedName>
</protein>
<reference evidence="1" key="2">
    <citation type="submission" date="2017-06" db="EMBL/GenBank/DDBJ databases">
        <title>WGS assembly of Brachypodium distachyon.</title>
        <authorList>
            <consortium name="The International Brachypodium Initiative"/>
            <person name="Lucas S."/>
            <person name="Harmon-Smith M."/>
            <person name="Lail K."/>
            <person name="Tice H."/>
            <person name="Grimwood J."/>
            <person name="Bruce D."/>
            <person name="Barry K."/>
            <person name="Shu S."/>
            <person name="Lindquist E."/>
            <person name="Wang M."/>
            <person name="Pitluck S."/>
            <person name="Vogel J.P."/>
            <person name="Garvin D.F."/>
            <person name="Mockler T.C."/>
            <person name="Schmutz J."/>
            <person name="Rokhsar D."/>
            <person name="Bevan M.W."/>
        </authorList>
    </citation>
    <scope>NUCLEOTIDE SEQUENCE</scope>
    <source>
        <strain evidence="1">Bd21</strain>
    </source>
</reference>
<reference evidence="2" key="3">
    <citation type="submission" date="2018-08" db="UniProtKB">
        <authorList>
            <consortium name="EnsemblPlants"/>
        </authorList>
    </citation>
    <scope>IDENTIFICATION</scope>
    <source>
        <strain evidence="2">cv. Bd21</strain>
    </source>
</reference>
<evidence type="ECO:0008006" key="4">
    <source>
        <dbReference type="Google" id="ProtNLM"/>
    </source>
</evidence>
<reference evidence="1 2" key="1">
    <citation type="journal article" date="2010" name="Nature">
        <title>Genome sequencing and analysis of the model grass Brachypodium distachyon.</title>
        <authorList>
            <consortium name="International Brachypodium Initiative"/>
        </authorList>
    </citation>
    <scope>NUCLEOTIDE SEQUENCE [LARGE SCALE GENOMIC DNA]</scope>
    <source>
        <strain evidence="1 2">Bd21</strain>
    </source>
</reference>
<dbReference type="EMBL" id="CM000880">
    <property type="protein sequence ID" value="PNT76971.1"/>
    <property type="molecule type" value="Genomic_DNA"/>
</dbReference>
<evidence type="ECO:0000313" key="3">
    <source>
        <dbReference type="Proteomes" id="UP000008810"/>
    </source>
</evidence>
<evidence type="ECO:0000313" key="2">
    <source>
        <dbReference type="EnsemblPlants" id="PNT76971"/>
    </source>
</evidence>